<evidence type="ECO:0000313" key="10">
    <source>
        <dbReference type="Proteomes" id="UP000199518"/>
    </source>
</evidence>
<organism evidence="9 10">
    <name type="scientific">Planctomicrobium piriforme</name>
    <dbReference type="NCBI Taxonomy" id="1576369"/>
    <lineage>
        <taxon>Bacteria</taxon>
        <taxon>Pseudomonadati</taxon>
        <taxon>Planctomycetota</taxon>
        <taxon>Planctomycetia</taxon>
        <taxon>Planctomycetales</taxon>
        <taxon>Planctomycetaceae</taxon>
        <taxon>Planctomicrobium</taxon>
    </lineage>
</organism>
<dbReference type="OrthoDB" id="106677at2"/>
<name>A0A1I3DYT6_9PLAN</name>
<reference evidence="10" key="1">
    <citation type="submission" date="2016-10" db="EMBL/GenBank/DDBJ databases">
        <authorList>
            <person name="Varghese N."/>
            <person name="Submissions S."/>
        </authorList>
    </citation>
    <scope>NUCLEOTIDE SEQUENCE [LARGE SCALE GENOMIC DNA]</scope>
    <source>
        <strain evidence="10">DSM 26348</strain>
    </source>
</reference>
<keyword evidence="10" id="KW-1185">Reference proteome</keyword>
<dbReference type="PANTHER" id="PTHR35604">
    <property type="entry name" value="TRANSPOSASE INSH FOR INSERTION SEQUENCE ELEMENT IS5A-RELATED"/>
    <property type="match status" value="1"/>
</dbReference>
<evidence type="ECO:0000256" key="5">
    <source>
        <dbReference type="ARBA" id="ARBA00023172"/>
    </source>
</evidence>
<comment type="function">
    <text evidence="1">Involved in the transposition of the insertion sequence IS5.</text>
</comment>
<dbReference type="AlphaFoldDB" id="A0A1I3DYT6"/>
<keyword evidence="5" id="KW-0233">DNA recombination</keyword>
<evidence type="ECO:0000256" key="1">
    <source>
        <dbReference type="ARBA" id="ARBA00003544"/>
    </source>
</evidence>
<evidence type="ECO:0000256" key="4">
    <source>
        <dbReference type="ARBA" id="ARBA00023125"/>
    </source>
</evidence>
<sequence>MRDRPSDQDLLFYTINVESRIRPDHPLRSLKRTIDAILNEMSPLLTAAYSKTGRPSVPPERLLKALMLLALYSIRRERQLVERIDTNLLFRWFLDMSPGDHVFDATEFTHNRPRLDEYGLTAAFFDAVLVKALQAGLCSDEHFSVDGSLIESYASIKSIRTKDVEAQQDADSNSFKPRNPEVDFHGQKRTNDTHASWTVPEAKLYRKGMGKKAKLSHMGHALAEKRNGLVMGVVMTETNGTAECEAALVLLDRLQARHARSPKTLGADKGNDSGPFYLDLEQRGVTPHCAVIGTSPPKTENVAPCRRLAVVARERMKARLTTVGYQLSQRSGKKVEEYFGWMKTVAGLGRSRWVGRWKLQQQLELTAAGYNLVRMRKLSASR</sequence>
<keyword evidence="3" id="KW-0815">Transposition</keyword>
<dbReference type="GO" id="GO:0004803">
    <property type="term" value="F:transposase activity"/>
    <property type="evidence" value="ECO:0007669"/>
    <property type="project" value="InterPro"/>
</dbReference>
<dbReference type="EMBL" id="FOQD01000004">
    <property type="protein sequence ID" value="SFH91897.1"/>
    <property type="molecule type" value="Genomic_DNA"/>
</dbReference>
<keyword evidence="4" id="KW-0238">DNA-binding</keyword>
<dbReference type="RefSeq" id="WP_092048385.1">
    <property type="nucleotide sequence ID" value="NZ_FOQD01000004.1"/>
</dbReference>
<protein>
    <submittedName>
        <fullName evidence="9">Transposase</fullName>
    </submittedName>
</protein>
<evidence type="ECO:0000259" key="7">
    <source>
        <dbReference type="Pfam" id="PF01609"/>
    </source>
</evidence>
<dbReference type="GO" id="GO:0006313">
    <property type="term" value="P:DNA transposition"/>
    <property type="evidence" value="ECO:0007669"/>
    <property type="project" value="InterPro"/>
</dbReference>
<feature type="region of interest" description="Disordered" evidence="6">
    <location>
        <begin position="167"/>
        <end position="189"/>
    </location>
</feature>
<accession>A0A1I3DYT6</accession>
<proteinExistence type="inferred from homology"/>
<dbReference type="InterPro" id="IPR047959">
    <property type="entry name" value="Transpos_IS5"/>
</dbReference>
<evidence type="ECO:0000259" key="8">
    <source>
        <dbReference type="Pfam" id="PF05598"/>
    </source>
</evidence>
<dbReference type="STRING" id="1576369.SAMN05421753_1048"/>
<dbReference type="GO" id="GO:0003677">
    <property type="term" value="F:DNA binding"/>
    <property type="evidence" value="ECO:0007669"/>
    <property type="project" value="UniProtKB-KW"/>
</dbReference>
<feature type="domain" description="Transposase IS4-like" evidence="7">
    <location>
        <begin position="200"/>
        <end position="372"/>
    </location>
</feature>
<dbReference type="PANTHER" id="PTHR35604:SF2">
    <property type="entry name" value="TRANSPOSASE INSH FOR INSERTION SEQUENCE ELEMENT IS5A-RELATED"/>
    <property type="match status" value="1"/>
</dbReference>
<dbReference type="InterPro" id="IPR008490">
    <property type="entry name" value="Transposase_InsH_N"/>
</dbReference>
<gene>
    <name evidence="9" type="ORF">SAMN05421753_1048</name>
</gene>
<dbReference type="NCBIfam" id="NF033581">
    <property type="entry name" value="transpos_IS5_4"/>
    <property type="match status" value="1"/>
</dbReference>
<comment type="similarity">
    <text evidence="2">Belongs to the transposase 11 family.</text>
</comment>
<dbReference type="InterPro" id="IPR002559">
    <property type="entry name" value="Transposase_11"/>
</dbReference>
<dbReference type="Pfam" id="PF01609">
    <property type="entry name" value="DDE_Tnp_1"/>
    <property type="match status" value="1"/>
</dbReference>
<dbReference type="Pfam" id="PF05598">
    <property type="entry name" value="DUF772"/>
    <property type="match status" value="1"/>
</dbReference>
<evidence type="ECO:0000313" key="9">
    <source>
        <dbReference type="EMBL" id="SFH91897.1"/>
    </source>
</evidence>
<feature type="domain" description="Transposase InsH N-terminal" evidence="8">
    <location>
        <begin position="17"/>
        <end position="113"/>
    </location>
</feature>
<evidence type="ECO:0000256" key="6">
    <source>
        <dbReference type="SAM" id="MobiDB-lite"/>
    </source>
</evidence>
<feature type="compositionally biased region" description="Basic and acidic residues" evidence="6">
    <location>
        <begin position="178"/>
        <end position="189"/>
    </location>
</feature>
<evidence type="ECO:0000256" key="2">
    <source>
        <dbReference type="ARBA" id="ARBA00010075"/>
    </source>
</evidence>
<evidence type="ECO:0000256" key="3">
    <source>
        <dbReference type="ARBA" id="ARBA00022578"/>
    </source>
</evidence>
<dbReference type="Proteomes" id="UP000199518">
    <property type="component" value="Unassembled WGS sequence"/>
</dbReference>